<dbReference type="AlphaFoldDB" id="A0A7X5Y1L6"/>
<proteinExistence type="predicted"/>
<name>A0A7X5Y1L6_9SPHN</name>
<reference evidence="1 2" key="1">
    <citation type="submission" date="2020-03" db="EMBL/GenBank/DDBJ databases">
        <title>Genomic Encyclopedia of Type Strains, Phase IV (KMG-IV): sequencing the most valuable type-strain genomes for metagenomic binning, comparative biology and taxonomic classification.</title>
        <authorList>
            <person name="Goeker M."/>
        </authorList>
    </citation>
    <scope>NUCLEOTIDE SEQUENCE [LARGE SCALE GENOMIC DNA]</scope>
    <source>
        <strain evidence="1 2">DSM 7225</strain>
    </source>
</reference>
<comment type="caution">
    <text evidence="1">The sequence shown here is derived from an EMBL/GenBank/DDBJ whole genome shotgun (WGS) entry which is preliminary data.</text>
</comment>
<protein>
    <submittedName>
        <fullName evidence="1">Uncharacterized protein</fullName>
    </submittedName>
</protein>
<dbReference type="Proteomes" id="UP000531251">
    <property type="component" value="Unassembled WGS sequence"/>
</dbReference>
<keyword evidence="2" id="KW-1185">Reference proteome</keyword>
<dbReference type="EMBL" id="JAATJB010000015">
    <property type="protein sequence ID" value="NJB99401.1"/>
    <property type="molecule type" value="Genomic_DNA"/>
</dbReference>
<dbReference type="RefSeq" id="WP_125977273.1">
    <property type="nucleotide sequence ID" value="NZ_BAAADY010000020.1"/>
</dbReference>
<gene>
    <name evidence="1" type="ORF">GGR89_003742</name>
</gene>
<organism evidence="1 2">
    <name type="scientific">Sphingomonas trueperi</name>
    <dbReference type="NCBI Taxonomy" id="53317"/>
    <lineage>
        <taxon>Bacteria</taxon>
        <taxon>Pseudomonadati</taxon>
        <taxon>Pseudomonadota</taxon>
        <taxon>Alphaproteobacteria</taxon>
        <taxon>Sphingomonadales</taxon>
        <taxon>Sphingomonadaceae</taxon>
        <taxon>Sphingomonas</taxon>
    </lineage>
</organism>
<evidence type="ECO:0000313" key="1">
    <source>
        <dbReference type="EMBL" id="NJB99401.1"/>
    </source>
</evidence>
<sequence length="211" mass="22478">MPMATKGTVVPNPFQPVMIDTVDREALFGGLISAGHTVEYARVQADTLPSTDGALQMLARHRLQSAAAATGDTEREKARIAEVIEEDGGCWTACSGCQESCEGCVSTKDYPYDARFQCQPGGGCRECGGIGVIWWDGEFLSSYGDALTPTDDSNGDAAREALADAVKAVMPSGIKDDRIPDDKVFPLYLRMGEIRSLANLATLAKHVGTEA</sequence>
<accession>A0A7X5Y1L6</accession>
<evidence type="ECO:0000313" key="2">
    <source>
        <dbReference type="Proteomes" id="UP000531251"/>
    </source>
</evidence>